<dbReference type="InterPro" id="IPR033138">
    <property type="entry name" value="Cu_oxidase_CS"/>
</dbReference>
<dbReference type="Pfam" id="PF07731">
    <property type="entry name" value="Cu-oxidase_2"/>
    <property type="match status" value="1"/>
</dbReference>
<dbReference type="InterPro" id="IPR045087">
    <property type="entry name" value="Cu-oxidase_fam"/>
</dbReference>
<gene>
    <name evidence="7" type="ORF">G6321_00037080</name>
</gene>
<dbReference type="PROSITE" id="PS00079">
    <property type="entry name" value="MULTICOPPER_OXIDASE1"/>
    <property type="match status" value="1"/>
</dbReference>
<dbReference type="Gene3D" id="2.60.40.420">
    <property type="entry name" value="Cupredoxins - blue copper proteins"/>
    <property type="match status" value="3"/>
</dbReference>
<evidence type="ECO:0000313" key="8">
    <source>
        <dbReference type="Proteomes" id="UP000564836"/>
    </source>
</evidence>
<dbReference type="InterPro" id="IPR002355">
    <property type="entry name" value="Cu_oxidase_Cu_BS"/>
</dbReference>
<dbReference type="PROSITE" id="PS00080">
    <property type="entry name" value="MULTICOPPER_OXIDASE2"/>
    <property type="match status" value="1"/>
</dbReference>
<dbReference type="CDD" id="cd13853">
    <property type="entry name" value="CuRO_1_Tth-MCO_like"/>
    <property type="match status" value="1"/>
</dbReference>
<dbReference type="Pfam" id="PF07732">
    <property type="entry name" value="Cu-oxidase_3"/>
    <property type="match status" value="1"/>
</dbReference>
<dbReference type="CDD" id="cd13900">
    <property type="entry name" value="CuRO_3_Tth-MCO_like"/>
    <property type="match status" value="1"/>
</dbReference>
<feature type="domain" description="Plastocyanin-like" evidence="4">
    <location>
        <begin position="248"/>
        <end position="347"/>
    </location>
</feature>
<feature type="domain" description="Plastocyanin-like" evidence="6">
    <location>
        <begin position="141"/>
        <end position="210"/>
    </location>
</feature>
<accession>A0A9X9YK87</accession>
<dbReference type="Proteomes" id="UP000564836">
    <property type="component" value="Chromosome"/>
</dbReference>
<dbReference type="PANTHER" id="PTHR11709">
    <property type="entry name" value="MULTI-COPPER OXIDASE"/>
    <property type="match status" value="1"/>
</dbReference>
<evidence type="ECO:0000259" key="6">
    <source>
        <dbReference type="Pfam" id="PF07732"/>
    </source>
</evidence>
<evidence type="ECO:0000256" key="1">
    <source>
        <dbReference type="ARBA" id="ARBA00022723"/>
    </source>
</evidence>
<dbReference type="InterPro" id="IPR008972">
    <property type="entry name" value="Cupredoxin"/>
</dbReference>
<feature type="domain" description="Plastocyanin-like" evidence="5">
    <location>
        <begin position="393"/>
        <end position="505"/>
    </location>
</feature>
<dbReference type="Pfam" id="PF00394">
    <property type="entry name" value="Cu-oxidase"/>
    <property type="match status" value="1"/>
</dbReference>
<reference evidence="7 8" key="2">
    <citation type="journal article" date="2022" name="Int. J. Syst. Evol. Microbiol.">
        <title>Strains of Bradyrhizobium barranii sp. nov. associated with legumes native to Canada are symbionts of soybeans and belong to different subspecies (subsp. barranii subsp. nov. and subsp. apii subsp. nov.) and symbiovars (sv. glycinearum and sv. septentrionale).</title>
        <authorList>
            <person name="Bromfield E.S.P."/>
            <person name="Cloutier S."/>
            <person name="Wasai-Hara S."/>
            <person name="Minamisawa K."/>
        </authorList>
    </citation>
    <scope>NUCLEOTIDE SEQUENCE [LARGE SCALE GENOMIC DNA]</scope>
    <source>
        <strain evidence="7 8">323S2</strain>
    </source>
</reference>
<reference evidence="7 8" key="1">
    <citation type="journal article" date="2017" name="Syst. Appl. Microbiol.">
        <title>Soybeans inoculated with root zone soils of Canadian native legumes harbour diverse and novel Bradyrhizobium spp. that possess agricultural potential.</title>
        <authorList>
            <person name="Bromfield E.S.P."/>
            <person name="Cloutier S."/>
            <person name="Tambong J.T."/>
            <person name="Tran Thi T.V."/>
        </authorList>
    </citation>
    <scope>NUCLEOTIDE SEQUENCE [LARGE SCALE GENOMIC DNA]</scope>
    <source>
        <strain evidence="7 8">323S2</strain>
    </source>
</reference>
<dbReference type="InterPro" id="IPR011707">
    <property type="entry name" value="Cu-oxidase-like_N"/>
</dbReference>
<sequence>MRVMRDAMRQSWTPDRRLFIKGASRFIGATAAAGGLLSLGPSMQGARSQPRAPTPEPLIQPPEMHSVNGVLDMTIAAAPGPVQLGDRAFTGLLYNGAYVPPTLRARLGDTLRISFRNNLNSELDRPGYLGLICAGAGTASNLHFHGMSVSPQGNSDNVFVHVQPGETFQYQVRIPASGRQSPGLFWYHPHAHGFVNNQIIGGMSGALVVDGIDELFPLLHGLPERFLLIKHFKCDDESEIVSINSQINPAISMRAGEMQFWRIAHIGASDFYKLRIEGMPLYVVATDGHALSQPRKMTELFIGPGERIDAIVIGPPAGEYPMLTISFQNEAWRPPEPVRQLAVIHSSGLSQSAVIEDDILRQRVTGPQWINDVRTAAIARRRTLSYSRTADRKVFMIDSRVVDEARTDQTVKFGDTEEWTVINTDQQYHSFHIHQTPFLVTEVGGVSWRDDSLRDTFSVPPATDQGPGTLKVVIPFTDPAIVGRFVYHCHAVDHEDKGMMGVIEVVA</sequence>
<dbReference type="InterPro" id="IPR001117">
    <property type="entry name" value="Cu-oxidase_2nd"/>
</dbReference>
<name>A0A9X9YK87_9BRAD</name>
<evidence type="ECO:0000313" key="7">
    <source>
        <dbReference type="EMBL" id="UGX91342.1"/>
    </source>
</evidence>
<evidence type="ECO:0000256" key="2">
    <source>
        <dbReference type="ARBA" id="ARBA00023002"/>
    </source>
</evidence>
<dbReference type="InterPro" id="IPR011706">
    <property type="entry name" value="Cu-oxidase_C"/>
</dbReference>
<dbReference type="SUPFAM" id="SSF49503">
    <property type="entry name" value="Cupredoxins"/>
    <property type="match status" value="3"/>
</dbReference>
<dbReference type="PANTHER" id="PTHR11709:SF2">
    <property type="entry name" value="MULTICOPPER OXIDASE LPR1"/>
    <property type="match status" value="1"/>
</dbReference>
<dbReference type="AlphaFoldDB" id="A0A9X9YK87"/>
<evidence type="ECO:0000256" key="3">
    <source>
        <dbReference type="SAM" id="MobiDB-lite"/>
    </source>
</evidence>
<dbReference type="RefSeq" id="WP_234678503.1">
    <property type="nucleotide sequence ID" value="NZ_CP088280.1"/>
</dbReference>
<dbReference type="GO" id="GO:0005507">
    <property type="term" value="F:copper ion binding"/>
    <property type="evidence" value="ECO:0007669"/>
    <property type="project" value="InterPro"/>
</dbReference>
<keyword evidence="1" id="KW-0479">Metal-binding</keyword>
<protein>
    <submittedName>
        <fullName evidence="7">Multicopper oxidase domain-containing protein</fullName>
    </submittedName>
</protein>
<feature type="region of interest" description="Disordered" evidence="3">
    <location>
        <begin position="40"/>
        <end position="59"/>
    </location>
</feature>
<proteinExistence type="predicted"/>
<organism evidence="7 8">
    <name type="scientific">Bradyrhizobium barranii subsp. barranii</name>
    <dbReference type="NCBI Taxonomy" id="2823807"/>
    <lineage>
        <taxon>Bacteria</taxon>
        <taxon>Pseudomonadati</taxon>
        <taxon>Pseudomonadota</taxon>
        <taxon>Alphaproteobacteria</taxon>
        <taxon>Hyphomicrobiales</taxon>
        <taxon>Nitrobacteraceae</taxon>
        <taxon>Bradyrhizobium</taxon>
        <taxon>Bradyrhizobium barranii</taxon>
    </lineage>
</organism>
<dbReference type="GO" id="GO:0016491">
    <property type="term" value="F:oxidoreductase activity"/>
    <property type="evidence" value="ECO:0007669"/>
    <property type="project" value="UniProtKB-KW"/>
</dbReference>
<keyword evidence="2" id="KW-0560">Oxidoreductase</keyword>
<evidence type="ECO:0000259" key="5">
    <source>
        <dbReference type="Pfam" id="PF07731"/>
    </source>
</evidence>
<dbReference type="EMBL" id="CP088280">
    <property type="protein sequence ID" value="UGX91342.1"/>
    <property type="molecule type" value="Genomic_DNA"/>
</dbReference>
<evidence type="ECO:0000259" key="4">
    <source>
        <dbReference type="Pfam" id="PF00394"/>
    </source>
</evidence>